<protein>
    <submittedName>
        <fullName evidence="2">WD domain, G-beta repeat-containing protein, putative</fullName>
    </submittedName>
</protein>
<keyword evidence="3" id="KW-1185">Reference proteome</keyword>
<feature type="region of interest" description="Disordered" evidence="1">
    <location>
        <begin position="1401"/>
        <end position="1464"/>
    </location>
</feature>
<reference evidence="2" key="1">
    <citation type="submission" date="2013-10" db="EMBL/GenBank/DDBJ databases">
        <title>Genomic analysis of the causative agents of coccidiosis in chickens.</title>
        <authorList>
            <person name="Reid A.J."/>
            <person name="Blake D."/>
            <person name="Billington K."/>
            <person name="Browne H."/>
            <person name="Dunn M."/>
            <person name="Hung S."/>
            <person name="Kawahara F."/>
            <person name="Miranda-Saavedra D."/>
            <person name="Mourier T."/>
            <person name="Nagra H."/>
            <person name="Otto T.D."/>
            <person name="Rawlings N."/>
            <person name="Sanchez A."/>
            <person name="Sanders M."/>
            <person name="Subramaniam C."/>
            <person name="Tay Y."/>
            <person name="Dear P."/>
            <person name="Doerig C."/>
            <person name="Gruber A."/>
            <person name="Parkinson J."/>
            <person name="Shirley M."/>
            <person name="Wan K.L."/>
            <person name="Berriman M."/>
            <person name="Tomley F."/>
            <person name="Pain A."/>
        </authorList>
    </citation>
    <scope>NUCLEOTIDE SEQUENCE [LARGE SCALE GENOMIC DNA]</scope>
    <source>
        <strain evidence="2">Houghton</strain>
    </source>
</reference>
<dbReference type="RefSeq" id="XP_013439487.1">
    <property type="nucleotide sequence ID" value="XM_013584033.1"/>
</dbReference>
<feature type="compositionally biased region" description="Basic and acidic residues" evidence="1">
    <location>
        <begin position="1546"/>
        <end position="1572"/>
    </location>
</feature>
<dbReference type="Proteomes" id="UP000030754">
    <property type="component" value="Unassembled WGS sequence"/>
</dbReference>
<feature type="compositionally biased region" description="Basic and acidic residues" evidence="1">
    <location>
        <begin position="1141"/>
        <end position="1159"/>
    </location>
</feature>
<feature type="region of interest" description="Disordered" evidence="1">
    <location>
        <begin position="1480"/>
        <end position="1502"/>
    </location>
</feature>
<proteinExistence type="predicted"/>
<dbReference type="EMBL" id="HG722358">
    <property type="protein sequence ID" value="CDJ62125.1"/>
    <property type="molecule type" value="Genomic_DNA"/>
</dbReference>
<feature type="region of interest" description="Disordered" evidence="1">
    <location>
        <begin position="1546"/>
        <end position="1573"/>
    </location>
</feature>
<evidence type="ECO:0000256" key="1">
    <source>
        <dbReference type="SAM" id="MobiDB-lite"/>
    </source>
</evidence>
<organism evidence="2 3">
    <name type="scientific">Eimeria necatrix</name>
    <dbReference type="NCBI Taxonomy" id="51315"/>
    <lineage>
        <taxon>Eukaryota</taxon>
        <taxon>Sar</taxon>
        <taxon>Alveolata</taxon>
        <taxon>Apicomplexa</taxon>
        <taxon>Conoidasida</taxon>
        <taxon>Coccidia</taxon>
        <taxon>Eucoccidiorida</taxon>
        <taxon>Eimeriorina</taxon>
        <taxon>Eimeriidae</taxon>
        <taxon>Eimeria</taxon>
    </lineage>
</organism>
<evidence type="ECO:0000313" key="2">
    <source>
        <dbReference type="EMBL" id="CDJ62125.1"/>
    </source>
</evidence>
<sequence>MSLRETSSMEQLWLSVLRQHQKAAQTLRREKHFEGLCEVLCRLGDLSWLGQKQELACSSWREAVEACFWRRNMLHEWPYLDSQFFTPETGQIDIRLRSLIPLHRWARFTHRKSHHEQLHAALLASRILHGILMTSAEHPLPAQGEWGATELFSGRSDGGLLRHRIRKLHGHLTTLPTSLLSPTPDGSRAHAAELVDALAWFACVLRCCDFTREKAFPILAVAEYVAADVCRNIQTATYCRLLRCFLCIDCRDLQAAYWQLREIVWGVGTSIACLFERGEFPGTTFEGGDFAVFSVASSDTLTPGSSERQQSSQTAEQRAPLYGFSNSRRLDDRENVTAREDLWSWKLHSRLQELYGASNARRFVLAKASWMVAAISNLSAPHLKPEEVAQRLEGLEQVANLLMVTLQELIQETDTQLQPGEPKRPISPSQGLHEGSPNRLAGRNRSAAEKISLRKVLDTLRSQLQQPLWAKEFPTEDAYFALMLLSQVQEALGHMHKAYTSAEAAAHAATTAGAFERGFLLQPTILNGIRAWQQVARLLFRGKRFSAAASLATRLLQLSSGRLPPKLDQAKPSEISKLQEAKAKVPSTFQEDLSWLPLPPEAPGIQSAPPPVEGAVCLPGVVVELLVLLADVHVSMGQPTKALCLCKWARHYAKEAHVDGEVAFADASLLASQIVAECPVLLKLAQVDDGKVQLCQADVFEVHHSTDAPEADAAAQWGLISGLRTDALKQAEMHLQKNSLSELGFSGKPDARARNSPATEGLSDIPVGKKDNRRVGQTVAGAQDLPGAPLWQPATMPKLHHLDSRMERSPGEDSTCKDHRNLFNNWNQRRAALLLGLAEAFKHQPGKTAEYYNLVALAGQQLRWLGEPSPPLCARVWLHQLHVYRLQQEMQLGSRRIPESNDTSGVEAAAAADGLATQQFLRYFQIVVKVAAFIDRYCGSDLYLHRTLFSEALLLSIQMLALSKLLVSQMQPPSPADDSNEQADEAMLKRVAFQGAQLCMLALFQIEQQRQLTPYQLKGADLDATLHALRCLKPLIRLFLATRSSYFDGGASDDSFGEDSLTCAAALAVLQEAARRCRLLGGWLSLDRQVANCLHLVLCSLPNMHSAIGLSPTLASEAFAGFLGMTEEEPKRNAASSDAVAGKKEVQKDSKSQVNDNRDPPPSSSSKDVFFEGLKSLQFAQNSQTTTAQLLWLSPGAVNEESLELLRRTLGASSYGAAGPYAADTSPFSRATVTSTTSRGHFSLAVEGMHHESTQQLTKSVTPTQEAPVLVAIFAGPEFANAVCFFSCARSQRAVDHQRPTLRAVAAGLPCAKCSKQRIQALAGACHSAAVEWRRELKAQQISVNHFSGVRAEEDSLEARTLDIFARVFVAFSEGKWLCTGSEETSAFETDPAEQLLAASDKTDPPQRRPEGSHPHQDSSSSSSSSSSSKGEGKAPASSVSGPTDQVSLHVATARQAESPKSAADYGGVAALKLTSSTNATNAADHKHSNLFRDPSASAMNRRHSRARKSIVDFLAETSGIQKTTLEAERSESYSAAARLLAELRRESRPVEESHQKAPKAPDRSTLKEKGRPQIPVQAAEESLGHDGGSAIVDTLDLFSSFLGVSAIAAECRLEPATKFLCRALSRHQVAVLRDSNSSQT</sequence>
<feature type="compositionally biased region" description="Low complexity" evidence="1">
    <location>
        <begin position="1419"/>
        <end position="1429"/>
    </location>
</feature>
<dbReference type="OrthoDB" id="348083at2759"/>
<reference evidence="2" key="2">
    <citation type="submission" date="2013-10" db="EMBL/GenBank/DDBJ databases">
        <authorList>
            <person name="Aslett M."/>
        </authorList>
    </citation>
    <scope>NUCLEOTIDE SEQUENCE [LARGE SCALE GENOMIC DNA]</scope>
    <source>
        <strain evidence="2">Houghton</strain>
    </source>
</reference>
<feature type="region of interest" description="Disordered" evidence="1">
    <location>
        <begin position="1131"/>
        <end position="1167"/>
    </location>
</feature>
<feature type="compositionally biased region" description="Basic and acidic residues" evidence="1">
    <location>
        <begin position="1401"/>
        <end position="1417"/>
    </location>
</feature>
<gene>
    <name evidence="2" type="ORF">ENH_00005790</name>
</gene>
<dbReference type="PANTHER" id="PTHR33487">
    <property type="entry name" value="CILIA- AND FLAGELLA-ASSOCIATED PROTEIN 54"/>
    <property type="match status" value="1"/>
</dbReference>
<evidence type="ECO:0000313" key="3">
    <source>
        <dbReference type="Proteomes" id="UP000030754"/>
    </source>
</evidence>
<dbReference type="GO" id="GO:0060271">
    <property type="term" value="P:cilium assembly"/>
    <property type="evidence" value="ECO:0007669"/>
    <property type="project" value="TreeGrafter"/>
</dbReference>
<feature type="region of interest" description="Disordered" evidence="1">
    <location>
        <begin position="413"/>
        <end position="444"/>
    </location>
</feature>
<name>U6MKF7_9EIME</name>
<feature type="compositionally biased region" description="Polar residues" evidence="1">
    <location>
        <begin position="1438"/>
        <end position="1447"/>
    </location>
</feature>
<feature type="region of interest" description="Disordered" evidence="1">
    <location>
        <begin position="742"/>
        <end position="771"/>
    </location>
</feature>
<dbReference type="VEuPathDB" id="ToxoDB:ENH_00005790"/>
<dbReference type="GeneID" id="25470770"/>
<accession>U6MKF7</accession>
<dbReference type="PANTHER" id="PTHR33487:SF1">
    <property type="entry name" value="CILIA- AND FLAGELLA-ASSOCIATED PROTEIN 54"/>
    <property type="match status" value="1"/>
</dbReference>